<sequence length="639" mass="68893">MCTVEKILIKGIRSFSPDNDYIIEFYKPLTIIVGSNGAGKTTIIECLRNATTGELPPNTRQGQGFVHDPKVAGESEVKAQIKLSFKTATGQPIYVTRSFQLTQKKTALQFKSLDAVLSCRNRNTGLRESVTYRCADLDRMVPTLMGVSKARGHQGAGAGAGGAGGFAGSAVARCLKRWGGVSWCWTAVLENVIFVHQEESNWPLAEGKVLKDKFDDIFAATKYTKALEALRKLRTEKAAALREYKLTLETLRQVRDMAAHHAGERDAAQGRVADCQAQLAGFDSKIKELEDQRSSVAARLGEVEGLARELGARRAQLEQLRATNREREERFKADGREDFEEGDEELRTHLADADRLAGEKGARVARLEAELNSARIAKEALADQYQRDCLRQGKLAGEAASHASNVSERDRTIRATAVALALPLPPEEAGGGGAGSFSSAAAEAFLGAVAGRVRELEGRLRELRSDARTHEARQSGAVDSANAAVARAQEGLRLKRLAIEENRQAISAAGAQIQMSQVTETSARALREDAERAEELYHRKQARGGDPGGGGAAARAAWGWEGPYPQPGGAAGGARAEEAGSELPRAVAEARTRVEAAGRRIAELRGERQRAAAEAEGAARLRLKRTDLASQEEQVGGLD</sequence>
<dbReference type="GO" id="GO:0000794">
    <property type="term" value="C:condensed nuclear chromosome"/>
    <property type="evidence" value="ECO:0007669"/>
    <property type="project" value="TreeGrafter"/>
</dbReference>
<evidence type="ECO:0000256" key="10">
    <source>
        <dbReference type="SAM" id="MobiDB-lite"/>
    </source>
</evidence>
<keyword evidence="7" id="KW-0862">Zinc</keyword>
<evidence type="ECO:0000313" key="12">
    <source>
        <dbReference type="EMBL" id="KXZ56897.1"/>
    </source>
</evidence>
<feature type="region of interest" description="Disordered" evidence="10">
    <location>
        <begin position="535"/>
        <end position="592"/>
    </location>
</feature>
<reference evidence="13" key="1">
    <citation type="journal article" date="2016" name="Nat. Commun.">
        <title>The Gonium pectorale genome demonstrates co-option of cell cycle regulation during the evolution of multicellularity.</title>
        <authorList>
            <person name="Hanschen E.R."/>
            <person name="Marriage T.N."/>
            <person name="Ferris P.J."/>
            <person name="Hamaji T."/>
            <person name="Toyoda A."/>
            <person name="Fujiyama A."/>
            <person name="Neme R."/>
            <person name="Noguchi H."/>
            <person name="Minakuchi Y."/>
            <person name="Suzuki M."/>
            <person name="Kawai-Toyooka H."/>
            <person name="Smith D.R."/>
            <person name="Sparks H."/>
            <person name="Anderson J."/>
            <person name="Bakaric R."/>
            <person name="Luria V."/>
            <person name="Karger A."/>
            <person name="Kirschner M.W."/>
            <person name="Durand P.M."/>
            <person name="Michod R.E."/>
            <person name="Nozaki H."/>
            <person name="Olson B.J."/>
        </authorList>
    </citation>
    <scope>NUCLEOTIDE SEQUENCE [LARGE SCALE GENOMIC DNA]</scope>
    <source>
        <strain evidence="13">NIES-2863</strain>
    </source>
</reference>
<dbReference type="Pfam" id="PF13476">
    <property type="entry name" value="AAA_23"/>
    <property type="match status" value="1"/>
</dbReference>
<keyword evidence="8" id="KW-0539">Nucleus</keyword>
<evidence type="ECO:0000256" key="6">
    <source>
        <dbReference type="ARBA" id="ARBA00022723"/>
    </source>
</evidence>
<dbReference type="AlphaFoldDB" id="A0A150H428"/>
<evidence type="ECO:0000256" key="8">
    <source>
        <dbReference type="ARBA" id="ARBA00023242"/>
    </source>
</evidence>
<dbReference type="PANTHER" id="PTHR18867:SF12">
    <property type="entry name" value="DNA REPAIR PROTEIN RAD50"/>
    <property type="match status" value="1"/>
</dbReference>
<proteinExistence type="inferred from homology"/>
<dbReference type="GO" id="GO:0016887">
    <property type="term" value="F:ATP hydrolysis activity"/>
    <property type="evidence" value="ECO:0007669"/>
    <property type="project" value="InterPro"/>
</dbReference>
<comment type="catalytic activity">
    <reaction evidence="9">
        <text>ATP + H2O = ADP + phosphate + H(+)</text>
        <dbReference type="Rhea" id="RHEA:13065"/>
        <dbReference type="ChEBI" id="CHEBI:15377"/>
        <dbReference type="ChEBI" id="CHEBI:15378"/>
        <dbReference type="ChEBI" id="CHEBI:30616"/>
        <dbReference type="ChEBI" id="CHEBI:43474"/>
        <dbReference type="ChEBI" id="CHEBI:456216"/>
    </reaction>
</comment>
<dbReference type="GO" id="GO:0046872">
    <property type="term" value="F:metal ion binding"/>
    <property type="evidence" value="ECO:0007669"/>
    <property type="project" value="UniProtKB-KW"/>
</dbReference>
<dbReference type="Gene3D" id="3.40.50.300">
    <property type="entry name" value="P-loop containing nucleotide triphosphate hydrolases"/>
    <property type="match status" value="1"/>
</dbReference>
<evidence type="ECO:0000256" key="1">
    <source>
        <dbReference type="ARBA" id="ARBA00001947"/>
    </source>
</evidence>
<evidence type="ECO:0000256" key="4">
    <source>
        <dbReference type="ARBA" id="ARBA00009439"/>
    </source>
</evidence>
<dbReference type="GO" id="GO:0043047">
    <property type="term" value="F:single-stranded telomeric DNA binding"/>
    <property type="evidence" value="ECO:0007669"/>
    <property type="project" value="TreeGrafter"/>
</dbReference>
<dbReference type="GO" id="GO:0003691">
    <property type="term" value="F:double-stranded telomeric DNA binding"/>
    <property type="evidence" value="ECO:0007669"/>
    <property type="project" value="TreeGrafter"/>
</dbReference>
<keyword evidence="6" id="KW-0479">Metal-binding</keyword>
<comment type="caution">
    <text evidence="12">The sequence shown here is derived from an EMBL/GenBank/DDBJ whole genome shotgun (WGS) entry which is preliminary data.</text>
</comment>
<dbReference type="GO" id="GO:0006302">
    <property type="term" value="P:double-strand break repair"/>
    <property type="evidence" value="ECO:0007669"/>
    <property type="project" value="InterPro"/>
</dbReference>
<dbReference type="PANTHER" id="PTHR18867">
    <property type="entry name" value="RAD50"/>
    <property type="match status" value="1"/>
</dbReference>
<dbReference type="InterPro" id="IPR027417">
    <property type="entry name" value="P-loop_NTPase"/>
</dbReference>
<dbReference type="InterPro" id="IPR038729">
    <property type="entry name" value="Rad50/SbcC_AAA"/>
</dbReference>
<gene>
    <name evidence="12" type="ORF">GPECTOR_1g809</name>
</gene>
<evidence type="ECO:0000256" key="5">
    <source>
        <dbReference type="ARBA" id="ARBA00022454"/>
    </source>
</evidence>
<evidence type="ECO:0000256" key="7">
    <source>
        <dbReference type="ARBA" id="ARBA00022833"/>
    </source>
</evidence>
<evidence type="ECO:0000259" key="11">
    <source>
        <dbReference type="Pfam" id="PF13476"/>
    </source>
</evidence>
<accession>A0A150H428</accession>
<dbReference type="GO" id="GO:0000722">
    <property type="term" value="P:telomere maintenance via recombination"/>
    <property type="evidence" value="ECO:0007669"/>
    <property type="project" value="TreeGrafter"/>
</dbReference>
<dbReference type="SUPFAM" id="SSF52540">
    <property type="entry name" value="P-loop containing nucleoside triphosphate hydrolases"/>
    <property type="match status" value="1"/>
</dbReference>
<evidence type="ECO:0000256" key="9">
    <source>
        <dbReference type="ARBA" id="ARBA00049360"/>
    </source>
</evidence>
<protein>
    <recommendedName>
        <fullName evidence="11">Rad50/SbcC-type AAA domain-containing protein</fullName>
    </recommendedName>
</protein>
<evidence type="ECO:0000256" key="2">
    <source>
        <dbReference type="ARBA" id="ARBA00004123"/>
    </source>
</evidence>
<evidence type="ECO:0000313" key="13">
    <source>
        <dbReference type="Proteomes" id="UP000075714"/>
    </source>
</evidence>
<feature type="domain" description="Rad50/SbcC-type AAA" evidence="11">
    <location>
        <begin position="6"/>
        <end position="253"/>
    </location>
</feature>
<dbReference type="GO" id="GO:0051880">
    <property type="term" value="F:G-quadruplex DNA binding"/>
    <property type="evidence" value="ECO:0007669"/>
    <property type="project" value="TreeGrafter"/>
</dbReference>
<feature type="compositionally biased region" description="Low complexity" evidence="10">
    <location>
        <begin position="553"/>
        <end position="563"/>
    </location>
</feature>
<dbReference type="OrthoDB" id="18797at2759"/>
<dbReference type="EMBL" id="LSYV01000002">
    <property type="protein sequence ID" value="KXZ56897.1"/>
    <property type="molecule type" value="Genomic_DNA"/>
</dbReference>
<dbReference type="GO" id="GO:0070192">
    <property type="term" value="P:chromosome organization involved in meiotic cell cycle"/>
    <property type="evidence" value="ECO:0007669"/>
    <property type="project" value="TreeGrafter"/>
</dbReference>
<comment type="similarity">
    <text evidence="4">Belongs to the SMC family. RAD50 subfamily.</text>
</comment>
<evidence type="ECO:0000256" key="3">
    <source>
        <dbReference type="ARBA" id="ARBA00004286"/>
    </source>
</evidence>
<keyword evidence="13" id="KW-1185">Reference proteome</keyword>
<dbReference type="STRING" id="33097.A0A150H428"/>
<name>A0A150H428_GONPE</name>
<dbReference type="GO" id="GO:0030870">
    <property type="term" value="C:Mre11 complex"/>
    <property type="evidence" value="ECO:0007669"/>
    <property type="project" value="TreeGrafter"/>
</dbReference>
<comment type="cofactor">
    <cofactor evidence="1">
        <name>Zn(2+)</name>
        <dbReference type="ChEBI" id="CHEBI:29105"/>
    </cofactor>
</comment>
<keyword evidence="5" id="KW-0158">Chromosome</keyword>
<comment type="subcellular location">
    <subcellularLocation>
        <location evidence="3">Chromosome</location>
    </subcellularLocation>
    <subcellularLocation>
        <location evidence="2">Nucleus</location>
    </subcellularLocation>
</comment>
<organism evidence="12 13">
    <name type="scientific">Gonium pectorale</name>
    <name type="common">Green alga</name>
    <dbReference type="NCBI Taxonomy" id="33097"/>
    <lineage>
        <taxon>Eukaryota</taxon>
        <taxon>Viridiplantae</taxon>
        <taxon>Chlorophyta</taxon>
        <taxon>core chlorophytes</taxon>
        <taxon>Chlorophyceae</taxon>
        <taxon>CS clade</taxon>
        <taxon>Chlamydomonadales</taxon>
        <taxon>Volvocaceae</taxon>
        <taxon>Gonium</taxon>
    </lineage>
</organism>
<dbReference type="Proteomes" id="UP000075714">
    <property type="component" value="Unassembled WGS sequence"/>
</dbReference>
<dbReference type="GO" id="GO:0007004">
    <property type="term" value="P:telomere maintenance via telomerase"/>
    <property type="evidence" value="ECO:0007669"/>
    <property type="project" value="TreeGrafter"/>
</dbReference>